<feature type="transmembrane region" description="Helical" evidence="1">
    <location>
        <begin position="20"/>
        <end position="42"/>
    </location>
</feature>
<gene>
    <name evidence="3" type="ORF">C7383_106167</name>
</gene>
<dbReference type="AlphaFoldDB" id="A0AB73T462"/>
<keyword evidence="1" id="KW-0812">Transmembrane</keyword>
<proteinExistence type="predicted"/>
<keyword evidence="1" id="KW-1133">Transmembrane helix</keyword>
<dbReference type="RefSeq" id="WP_109626529.1">
    <property type="nucleotide sequence ID" value="NZ_JANKBI010000004.1"/>
</dbReference>
<name>A0AB73T462_9FIRM</name>
<dbReference type="InterPro" id="IPR032485">
    <property type="entry name" value="LRP1-like_beta_prop"/>
</dbReference>
<comment type="caution">
    <text evidence="3">The sequence shown here is derived from an EMBL/GenBank/DDBJ whole genome shotgun (WGS) entry which is preliminary data.</text>
</comment>
<protein>
    <submittedName>
        <fullName evidence="3">Uncharacterized protein DUF5050</fullName>
    </submittedName>
</protein>
<evidence type="ECO:0000313" key="4">
    <source>
        <dbReference type="Proteomes" id="UP000245412"/>
    </source>
</evidence>
<dbReference type="Pfam" id="PF16472">
    <property type="entry name" value="DUF5050"/>
    <property type="match status" value="1"/>
</dbReference>
<keyword evidence="1" id="KW-0472">Membrane</keyword>
<evidence type="ECO:0000256" key="1">
    <source>
        <dbReference type="SAM" id="Phobius"/>
    </source>
</evidence>
<dbReference type="EMBL" id="QGGY01000006">
    <property type="protein sequence ID" value="PWJ75597.1"/>
    <property type="molecule type" value="Genomic_DNA"/>
</dbReference>
<keyword evidence="4" id="KW-1185">Reference proteome</keyword>
<evidence type="ECO:0000313" key="3">
    <source>
        <dbReference type="EMBL" id="PWJ75597.1"/>
    </source>
</evidence>
<accession>A0AB73T462</accession>
<reference evidence="3 4" key="1">
    <citation type="submission" date="2018-05" db="EMBL/GenBank/DDBJ databases">
        <authorList>
            <person name="Goeker M."/>
            <person name="Huntemann M."/>
            <person name="Clum A."/>
            <person name="Pillay M."/>
            <person name="Palaniappan K."/>
            <person name="Varghese N."/>
            <person name="Mikhailova N."/>
            <person name="Stamatis D."/>
            <person name="Reddy T."/>
            <person name="Daum C."/>
            <person name="Shapiro N."/>
            <person name="Ivanova N."/>
            <person name="Kyrpides N."/>
            <person name="Woyke T."/>
        </authorList>
    </citation>
    <scope>NUCLEOTIDE SEQUENCE [LARGE SCALE GENOMIC DNA]</scope>
    <source>
        <strain evidence="3 4">DSM 26524</strain>
    </source>
</reference>
<sequence length="392" mass="43205">MSVRSKETKATGSRLVNGLIITSAVLSVIMVCVLVILVLTIIKKDNTGTAPAQELQPATAEELQPARFSSGSVYVNHNGWTSMRMGSSITIYHEGSEKYKLTGKMDYNLLAAEEGLYYTKDQGFYYCSYADGSETLLMEYSSPIHPIGMIGEKFFFTSAPDNAMQFSILQYDSITQAVSELGLPELWGDVEMIFCNDHFYYIGGRTDVSTRPLYEVDIEKGEARQIDPACGSGLLSYGSKVYYSHAEPAGSIPDAAMSLTELDTETGTKKEISRTAPGKMKTPVFADSNYIYLLSYGAEESRIVQLNVKDGTETAVITGPGLSVIGECENGFYYSSTGQPENTVLFQFNESDGSTKEIGTVKGSVLGYADNYVYYSIYNQNTKAQEYYRTRF</sequence>
<dbReference type="Proteomes" id="UP000245412">
    <property type="component" value="Unassembled WGS sequence"/>
</dbReference>
<feature type="domain" description="Prolow-density lipoprotein receptor-related protein 1-like beta-propeller" evidence="2">
    <location>
        <begin position="191"/>
        <end position="383"/>
    </location>
</feature>
<dbReference type="SUPFAM" id="SSF69304">
    <property type="entry name" value="Tricorn protease N-terminal domain"/>
    <property type="match status" value="1"/>
</dbReference>
<evidence type="ECO:0000259" key="2">
    <source>
        <dbReference type="Pfam" id="PF16472"/>
    </source>
</evidence>
<organism evidence="3 4">
    <name type="scientific">Murimonas intestini</name>
    <dbReference type="NCBI Taxonomy" id="1337051"/>
    <lineage>
        <taxon>Bacteria</taxon>
        <taxon>Bacillati</taxon>
        <taxon>Bacillota</taxon>
        <taxon>Clostridia</taxon>
        <taxon>Lachnospirales</taxon>
        <taxon>Lachnospiraceae</taxon>
        <taxon>Murimonas</taxon>
    </lineage>
</organism>